<gene>
    <name evidence="1" type="ORF">HPB49_017819</name>
</gene>
<dbReference type="Proteomes" id="UP000821865">
    <property type="component" value="Chromosome 8"/>
</dbReference>
<sequence>MSVTTRAQMQRAAGEITTQSDPNETDSAALEASEAHITTADSNSQVFRSSAEFCEMSQKGDRKEDSALPAEDRPPSRTLGEPKSRPPPEYPSEWFAAHPGSKPIAHIKRCFASEEDLTRAVSAGLASGRLPVEYVVQFMHVEGAKIESTLTDDWESFGVTIGCAGERISPWDLLTITEQLEQGDLVDVETSATATNDSSPHRTHLFALVVCIYRLLVAKCHGGRRDYIKHLHDNLQRILGRLNCSGQYLEGAEKKFSQWIKDRSYLSLIAALDMFLHRFSRHDMAILRAGTHVSRYKHCTVLDDIARLCKVTGLQPSELFQWVFVERAADELDVIFRKGQEVYVEHSYAPYLSDLGLCRRSPYSATANPLIHYWCNATAALMGSPESSKSRITYDGDLSSVTVIAAVLAYAKMQRCYTAMFFPGAAEFMRQVIAEEDNPRDLGQMPKVFKAARWYQYLSEKSFIIDPEISRYCLSKLHTESRDGSVGAKLAELLPK</sequence>
<accession>A0ACB8CAK0</accession>
<protein>
    <submittedName>
        <fullName evidence="1">Uncharacterized protein</fullName>
    </submittedName>
</protein>
<keyword evidence="2" id="KW-1185">Reference proteome</keyword>
<reference evidence="1" key="1">
    <citation type="submission" date="2020-05" db="EMBL/GenBank/DDBJ databases">
        <title>Large-scale comparative analyses of tick genomes elucidate their genetic diversity and vector capacities.</title>
        <authorList>
            <person name="Jia N."/>
            <person name="Wang J."/>
            <person name="Shi W."/>
            <person name="Du L."/>
            <person name="Sun Y."/>
            <person name="Zhan W."/>
            <person name="Jiang J."/>
            <person name="Wang Q."/>
            <person name="Zhang B."/>
            <person name="Ji P."/>
            <person name="Sakyi L.B."/>
            <person name="Cui X."/>
            <person name="Yuan T."/>
            <person name="Jiang B."/>
            <person name="Yang W."/>
            <person name="Lam T.T.-Y."/>
            <person name="Chang Q."/>
            <person name="Ding S."/>
            <person name="Wang X."/>
            <person name="Zhu J."/>
            <person name="Ruan X."/>
            <person name="Zhao L."/>
            <person name="Wei J."/>
            <person name="Que T."/>
            <person name="Du C."/>
            <person name="Cheng J."/>
            <person name="Dai P."/>
            <person name="Han X."/>
            <person name="Huang E."/>
            <person name="Gao Y."/>
            <person name="Liu J."/>
            <person name="Shao H."/>
            <person name="Ye R."/>
            <person name="Li L."/>
            <person name="Wei W."/>
            <person name="Wang X."/>
            <person name="Wang C."/>
            <person name="Yang T."/>
            <person name="Huo Q."/>
            <person name="Li W."/>
            <person name="Guo W."/>
            <person name="Chen H."/>
            <person name="Zhou L."/>
            <person name="Ni X."/>
            <person name="Tian J."/>
            <person name="Zhou Y."/>
            <person name="Sheng Y."/>
            <person name="Liu T."/>
            <person name="Pan Y."/>
            <person name="Xia L."/>
            <person name="Li J."/>
            <person name="Zhao F."/>
            <person name="Cao W."/>
        </authorList>
    </citation>
    <scope>NUCLEOTIDE SEQUENCE</scope>
    <source>
        <strain evidence="1">Dsil-2018</strain>
    </source>
</reference>
<comment type="caution">
    <text evidence="1">The sequence shown here is derived from an EMBL/GenBank/DDBJ whole genome shotgun (WGS) entry which is preliminary data.</text>
</comment>
<evidence type="ECO:0000313" key="1">
    <source>
        <dbReference type="EMBL" id="KAH7937943.1"/>
    </source>
</evidence>
<proteinExistence type="predicted"/>
<evidence type="ECO:0000313" key="2">
    <source>
        <dbReference type="Proteomes" id="UP000821865"/>
    </source>
</evidence>
<name>A0ACB8CAK0_DERSI</name>
<organism evidence="1 2">
    <name type="scientific">Dermacentor silvarum</name>
    <name type="common">Tick</name>
    <dbReference type="NCBI Taxonomy" id="543639"/>
    <lineage>
        <taxon>Eukaryota</taxon>
        <taxon>Metazoa</taxon>
        <taxon>Ecdysozoa</taxon>
        <taxon>Arthropoda</taxon>
        <taxon>Chelicerata</taxon>
        <taxon>Arachnida</taxon>
        <taxon>Acari</taxon>
        <taxon>Parasitiformes</taxon>
        <taxon>Ixodida</taxon>
        <taxon>Ixodoidea</taxon>
        <taxon>Ixodidae</taxon>
        <taxon>Rhipicephalinae</taxon>
        <taxon>Dermacentor</taxon>
    </lineage>
</organism>
<dbReference type="EMBL" id="CM023477">
    <property type="protein sequence ID" value="KAH7937943.1"/>
    <property type="molecule type" value="Genomic_DNA"/>
</dbReference>